<protein>
    <recommendedName>
        <fullName evidence="6">VWFA domain-containing protein</fullName>
    </recommendedName>
</protein>
<evidence type="ECO:0000256" key="5">
    <source>
        <dbReference type="SAM" id="Phobius"/>
    </source>
</evidence>
<dbReference type="GO" id="GO:0005634">
    <property type="term" value="C:nucleus"/>
    <property type="evidence" value="ECO:0007669"/>
    <property type="project" value="TreeGrafter"/>
</dbReference>
<dbReference type="InterPro" id="IPR053937">
    <property type="entry name" value="GOST_TM"/>
</dbReference>
<dbReference type="InterPro" id="IPR011704">
    <property type="entry name" value="ATPase_dyneun-rel_AAA"/>
</dbReference>
<organism evidence="7 8">
    <name type="scientific">Polyplax serrata</name>
    <name type="common">Common mouse louse</name>
    <dbReference type="NCBI Taxonomy" id="468196"/>
    <lineage>
        <taxon>Eukaryota</taxon>
        <taxon>Metazoa</taxon>
        <taxon>Ecdysozoa</taxon>
        <taxon>Arthropoda</taxon>
        <taxon>Hexapoda</taxon>
        <taxon>Insecta</taxon>
        <taxon>Pterygota</taxon>
        <taxon>Neoptera</taxon>
        <taxon>Paraneoptera</taxon>
        <taxon>Psocodea</taxon>
        <taxon>Troctomorpha</taxon>
        <taxon>Phthiraptera</taxon>
        <taxon>Anoplura</taxon>
        <taxon>Polyplacidae</taxon>
        <taxon>Polyplax</taxon>
    </lineage>
</organism>
<evidence type="ECO:0000256" key="3">
    <source>
        <dbReference type="SAM" id="Coils"/>
    </source>
</evidence>
<name>A0AAN8PJS2_POLSC</name>
<feature type="compositionally biased region" description="Acidic residues" evidence="4">
    <location>
        <begin position="2949"/>
        <end position="2971"/>
    </location>
</feature>
<feature type="domain" description="VWFA" evidence="6">
    <location>
        <begin position="3146"/>
        <end position="3338"/>
    </location>
</feature>
<dbReference type="Gene3D" id="3.40.50.410">
    <property type="entry name" value="von Willebrand factor, type A domain"/>
    <property type="match status" value="1"/>
</dbReference>
<feature type="compositionally biased region" description="Basic and acidic residues" evidence="4">
    <location>
        <begin position="2584"/>
        <end position="2607"/>
    </location>
</feature>
<dbReference type="InterPro" id="IPR002035">
    <property type="entry name" value="VWF_A"/>
</dbReference>
<feature type="transmembrane region" description="Helical" evidence="5">
    <location>
        <begin position="3719"/>
        <end position="3735"/>
    </location>
</feature>
<dbReference type="PANTHER" id="PTHR48103">
    <property type="entry name" value="MIDASIN-RELATED"/>
    <property type="match status" value="1"/>
</dbReference>
<dbReference type="GO" id="GO:0000027">
    <property type="term" value="P:ribosomal large subunit assembly"/>
    <property type="evidence" value="ECO:0007669"/>
    <property type="project" value="TreeGrafter"/>
</dbReference>
<keyword evidence="3" id="KW-0175">Coiled coil</keyword>
<feature type="region of interest" description="Disordered" evidence="4">
    <location>
        <begin position="2290"/>
        <end position="2344"/>
    </location>
</feature>
<feature type="compositionally biased region" description="Acidic residues" evidence="4">
    <location>
        <begin position="2734"/>
        <end position="2752"/>
    </location>
</feature>
<feature type="compositionally biased region" description="Basic and acidic residues" evidence="4">
    <location>
        <begin position="2315"/>
        <end position="2344"/>
    </location>
</feature>
<feature type="coiled-coil region" evidence="3">
    <location>
        <begin position="2382"/>
        <end position="2416"/>
    </location>
</feature>
<feature type="compositionally biased region" description="Acidic residues" evidence="4">
    <location>
        <begin position="2656"/>
        <end position="2671"/>
    </location>
</feature>
<keyword evidence="5" id="KW-0812">Transmembrane</keyword>
<feature type="compositionally biased region" description="Acidic residues" evidence="4">
    <location>
        <begin position="2534"/>
        <end position="2560"/>
    </location>
</feature>
<dbReference type="FunFam" id="3.40.50.410:FF:000028">
    <property type="entry name" value="Midasin"/>
    <property type="match status" value="1"/>
</dbReference>
<feature type="compositionally biased region" description="Basic and acidic residues" evidence="4">
    <location>
        <begin position="2893"/>
        <end position="2904"/>
    </location>
</feature>
<feature type="compositionally biased region" description="Basic and acidic residues" evidence="4">
    <location>
        <begin position="2705"/>
        <end position="2718"/>
    </location>
</feature>
<dbReference type="Pfam" id="PF06814">
    <property type="entry name" value="GOST_TM"/>
    <property type="match status" value="1"/>
</dbReference>
<feature type="compositionally biased region" description="Basic and acidic residues" evidence="4">
    <location>
        <begin position="2511"/>
        <end position="2533"/>
    </location>
</feature>
<feature type="compositionally biased region" description="Acidic residues" evidence="4">
    <location>
        <begin position="2572"/>
        <end position="2583"/>
    </location>
</feature>
<sequence length="3968" mass="453544">MTTLLLPQVKANEDVRKMLVSVGHQDQEQTQNWFQTDYNRHLEALADSARVILLSAARRYMETGKEDTVLALLQQWVAYMQLGLESDSVSASAALNVFKTKINFLRTALRRKDVQKYEDLRSLAKTSLDQLEHLQGSLSAADCLTFGGKFEWVDSVLVKSLKDGSWLVVEDVNLCSNAVLDRLNGLLEPNGCLTIGERGSDAEGKIPTIMPHPNFRLFFTMDPTKGTISRAMRNRGVEIFLPDSDDIASSWPKLDLIPLLHDAGIEDFEVQKALLETESHSVRHNISNLVLNAFWTAQYLKQKFPKSEAFKLSSYQIYKFMDGVKEEFIEELSQVLAGRPDRSIDVSLVRPTINLYIVDPTFARLKQTCAFLHAATEIVKKGVNPSSQIPPDICEYFFGSINCLPNSCKVSLLDLGMLNILHVYLTISGDIVGYLKEFIATLLSDVKELKWKTLVTSLTERLANILDRTDMSSYPWDQRWFENVWRFFGYQSKINPNNSLLLMRYSFDGRCTGDDYFPAGVTTVEKYSKSVQGRAENSFPDHLIVPQFNTYLEEFDKLLTDILTSSCVQVSDEEARRFLNLMKWRFRLGRQGQLVLFTGNNEKKLNEDTLTLLEMHFAWFINSSPFQDGKTSFSLSDNLPTDMGQRISKFCRNSENMIPSKSAILIRICNALRKHLGHSPPNKFIPLAESTEDGNSSPMEVDVTPNSSVDFRGDRHILRGVLNTLVEYFNSRLMEYIEQDNINDPTFEKHLMQFFTLLRQFEEEMKSSKELKNLVQDFIRAPPKEKAKLVTEMLHCSLKILTQDFAFEEELNESSQLMYLRQILPYHRPVWTSRILNFVFGDHNAWSLSNYQNARIDLRNLKLTILPNVPQLKNKETKTSLTNSRVNELSRLKFEFCRVLEGVKKTLGLVPTSQSKVLLEVIGNRLQKTRSGVEKLFYRRIQKIINVLLNIEVNDETRHDTLGLCWVLLGSLELVYLTEGKSDPIRKKLIKAEYARGEVADIQLELCALECHSAITGVSLNHLYYKYLRDTLNEAQGKLVKYVHLEKVKRHPSSFRELIKEMSSFMAGFDDVVLFCETALEKVFQCDQVHDSISVQYLYRKGRFLVLKVKSFINNVEKYKIHFGDIAYPILAATSQVELGLNLILTEIMRTPFCRYPELERTISGMCQFPLKPGSHLISQFMNLNSAAWPCDALKKMNENKSLVLFSSYLAKINEWLYIKKSNQFEEIIGMFSLIVEYWKKEDEKKRKEAADKESLYVKKEQSKCENLSEEEEFLKEMTEVFPTFEEDFSENQSDVKKETNVVGSLSEEHLIQVSRLHMRIIKNYRKVCWSPRTQTNISPDLVSPLAMRFSLLHKVLPSISYLLTRDTDNSLLPGLLVLLRAKETGFLFSEAALLPETGSSYNFYHDRNIDEVVKCLHILDDLKVKLASLLMEWPDHPTLLEMNSVITRISMFSIDSPVMRFLTGLEILLKTCQDWESVAHSGVSIADHLVKLTNLIIEWRKLELQGWMNCLYAAHERIKRGTFKWWFHFWCLVEEYLGKDDSETKTFLDDVLKCVYNFMELSPAGEYSSRLDILVSFHYHVLHLPQSKRRDELTIALWNLYSFYRQFEEEVAQKLSQDTTQISKKLKEFVKIARWHDITYWSVKQAIEKSHRTLFKYVKEYEVFLKERVDLKSLEPRRGNDDRCQKKSKRKKSDNHSKINFKCWHLDANIAKEEDLISLKNLDKKLKKAEKFSCDIAKMSGYEDLISELDNLTGDICQSTEHFAKLDVDRTLPKEKQKSQAKNIVHQKRRALADLFKTLQLLGLSYRTGLSDNQFGVLEMCTAPPLNQSGESDGHTLTGEDYYLKSNLRRLVLENSLLSPSKEIGPQVIERLRGYTGHIMDLNRKLRNTLNEAENSFVSLKIFENTLISMTKVPEREFYIPNQNRFSKVVDALQVSLGKAHYIVEQFKCVLDSWPATGTPEMKMSNYLSSNLTPTIFTSAKSDVSYMAARSNFDDISSSLANLKRQFDRKLIKESGYYVTGQNGNNVVSHGRLVFYTMEDVTTYDECISEYKTIMARLVEFARVFDDETESVCHGLVDWLPELQESCKLCNTYILTDNTSLEERTQLRTVLSRQVEELVQGVLLAVQHLTKSRENMKDKEKQDNTENKADQTTIHKDNYLTKHLISRLGLDFSSLNTNGICQILSNMFLHLTSFSGSNDLTNCTADIFRLLSIGLSFVVGYKNLILYFLTQQRHCYRASNKLSSVLIGTFIQVAQKVRIFLDFIGVHIFIAGKATKRPLLQGYCAPPEYEEDEGDGDSGWNDKEGGGFTGGDGDGQKDVSNRIESEDQLEDARPKGSEKDDAAEKDCKITTKLKVWKKRKMAYQNLILEKCEDSQELISNLGKLNEERMALQKVIDEEEKEKARLEKEAEDILKKLTTITASLNRKMAARVEFDRTISQGEMTVKNLLETYKNITGVLRSRFSDLTNDEKTIVTAMGERIASKSKVEGGSRANSRGKRRGESYGSTHANEISEEKDGIEMSENFDGKAQDIEKPEDDEEGNESENDEKEEDDADMEMGETEPGADKLESEMWSDSEDDEEDNTEKREDSGGKGEEAEQDKYAPKNDGEDENDQSDENSGGDKEKKQKKKDINEMDDAEDNGDQIDPYHGNHPPEQEPEPLDLPDDMQLDDGEAKGEDAQEENPFDIDAMKQQQPPMEADEEQENERKTNEEDKIDKDSDSDENDNKDEHTEPMEVDEEEGDDEESGESDDDGTTKRSGGDEKNEEKMEEEVTQNDDFRPSDDKPSEMAAQAAPDTSIEETMSRDQVVGGDDTKPNEFQPQETSQKTDMEPKGVGQAEIEGTKQGHDAAASKKEKLKSGQAQEKRERKRERPGKSDDDRCLGDAESTVNKKLKTLDRMEEKEMETQTGAENENESEIYQHISEKVKDAVQVLDAATKEQAESQCVPKGEDEEEESGNEEDLAMDVDVEESMNVEKTNEQKPTEVEGKKSQNGNKENEGGDPVVEEVKYETSGEVVETVTVSRGPETTFHTQLSALKEEKGISLQPEEVEALRREIQEQLQLHKQSGTPAKSIQAWQLLTSVTDGLARDLSEQLRVILEPTRATRLKGDYRTGRRINMRKVISYIASEFRKDNIWLRRTKPWKREYEIVLAIDDSHSMFHNESRELAFESLALVSKALDLIEAGRLGVLSFGEKTNIVHRLGDPFSEDVGARVINEFTFVQNKTLLCEMLDVSTTMMTSEKKSDAAQLLLIISDGRGVFSEGLERVKEAVRRATDSGIFLVFIIIDNPTSKDSIMDIRMPEFNDGKFVSMKSYMEQFPFPYYLILRDITQLPSTLSGALRQWFQLITCDRTDRWWATPEGEYPWMVAMEKAETVLYIRKYGGDVMKKYKKPMTTRRPFAAVWKIRPVMFHRKQERVIEEKKADMVAALLFFLHLSALSTLVISFPEEGKLHCTLDQEKSWVSVPKSLFTGSKIFIEIVCNTDIPDSKITINLSVLESHCWNDRSAYEDSEKYLDPANIRTNRSSTPVVAQEITTNCSGHIMLSEMIVFGGKGPPGEEVASGGQLFQGERTGKLPEENNQGVENLKKTAHTNGEFSAPLFIIPKDGFYILALRIQGLNFKADVEIRMLSSNGYLSAADWPLLPFYGIMCIVYVIFGIVWLIVSFCQWRELLRIQFWIGAVILLGMLEKATFYAEYQNINSTGINVKAVVLLAEWVSCAKRTLARMLVIIVSLGFGIVKPRLGSMLHRLVGVGACYFIFAVVESYIRVMHPKNDPSNQLLIASIPLALLNSAICWWIFTALIQTTRTLRLRRNLVKLSLYRHFTNTLVFAVLASVVFMLYSIKVHRLAVCVTDWKNFWVDDAYWHILFSVLLLVIMVLWRPTNNNQRYAFTPLLDAAEDDEEEDLFVNDAYGVKMRTHSRPTSPKPKPGNDEDILKWVDENIPSAGVETALPIFDSEEEILTTKYEMSKMQ</sequence>
<reference evidence="7 8" key="1">
    <citation type="submission" date="2023-10" db="EMBL/GenBank/DDBJ databases">
        <title>Genomes of two closely related lineages of the louse Polyplax serrata with different host specificities.</title>
        <authorList>
            <person name="Martinu J."/>
            <person name="Tarabai H."/>
            <person name="Stefka J."/>
            <person name="Hypsa V."/>
        </authorList>
    </citation>
    <scope>NUCLEOTIDE SEQUENCE [LARGE SCALE GENOMIC DNA]</scope>
    <source>
        <strain evidence="7">HR10_N</strain>
    </source>
</reference>
<dbReference type="InterPro" id="IPR036465">
    <property type="entry name" value="vWFA_dom_sf"/>
</dbReference>
<dbReference type="Pfam" id="PF07728">
    <property type="entry name" value="AAA_5"/>
    <property type="match status" value="1"/>
</dbReference>
<feature type="transmembrane region" description="Helical" evidence="5">
    <location>
        <begin position="3742"/>
        <end position="3763"/>
    </location>
</feature>
<dbReference type="Proteomes" id="UP001372834">
    <property type="component" value="Unassembled WGS sequence"/>
</dbReference>
<evidence type="ECO:0000256" key="4">
    <source>
        <dbReference type="SAM" id="MobiDB-lite"/>
    </source>
</evidence>
<feature type="compositionally biased region" description="Basic and acidic residues" evidence="4">
    <location>
        <begin position="2753"/>
        <end position="2766"/>
    </location>
</feature>
<feature type="transmembrane region" description="Helical" evidence="5">
    <location>
        <begin position="3637"/>
        <end position="3659"/>
    </location>
</feature>
<gene>
    <name evidence="7" type="ORF">RUM43_009839</name>
</gene>
<dbReference type="PROSITE" id="PS50234">
    <property type="entry name" value="VWFA"/>
    <property type="match status" value="1"/>
</dbReference>
<accession>A0AAN8PJS2</accession>
<feature type="region of interest" description="Disordered" evidence="4">
    <location>
        <begin position="2484"/>
        <end position="2919"/>
    </location>
</feature>
<feature type="compositionally biased region" description="Acidic residues" evidence="4">
    <location>
        <begin position="2634"/>
        <end position="2643"/>
    </location>
</feature>
<evidence type="ECO:0000313" key="8">
    <source>
        <dbReference type="Proteomes" id="UP001372834"/>
    </source>
</evidence>
<feature type="compositionally biased region" description="Basic and acidic residues" evidence="4">
    <location>
        <begin position="2975"/>
        <end position="2988"/>
    </location>
</feature>
<keyword evidence="5" id="KW-1133">Transmembrane helix</keyword>
<keyword evidence="2" id="KW-0067">ATP-binding</keyword>
<dbReference type="GO" id="GO:0000055">
    <property type="term" value="P:ribosomal large subunit export from nucleus"/>
    <property type="evidence" value="ECO:0007669"/>
    <property type="project" value="TreeGrafter"/>
</dbReference>
<dbReference type="InterPro" id="IPR027417">
    <property type="entry name" value="P-loop_NTPase"/>
</dbReference>
<evidence type="ECO:0000259" key="6">
    <source>
        <dbReference type="PROSITE" id="PS50234"/>
    </source>
</evidence>
<feature type="compositionally biased region" description="Basic and acidic residues" evidence="4">
    <location>
        <begin position="2872"/>
        <end position="2882"/>
    </location>
</feature>
<feature type="compositionally biased region" description="Basic and acidic residues" evidence="4">
    <location>
        <begin position="2840"/>
        <end position="2865"/>
    </location>
</feature>
<dbReference type="EMBL" id="JAWJWE010000004">
    <property type="protein sequence ID" value="KAK6636186.1"/>
    <property type="molecule type" value="Genomic_DNA"/>
</dbReference>
<evidence type="ECO:0000256" key="2">
    <source>
        <dbReference type="ARBA" id="ARBA00022840"/>
    </source>
</evidence>
<dbReference type="GO" id="GO:0016887">
    <property type="term" value="F:ATP hydrolysis activity"/>
    <property type="evidence" value="ECO:0007669"/>
    <property type="project" value="InterPro"/>
</dbReference>
<dbReference type="Pfam" id="PF00092">
    <property type="entry name" value="VWA"/>
    <property type="match status" value="1"/>
</dbReference>
<feature type="transmembrane region" description="Helical" evidence="5">
    <location>
        <begin position="3859"/>
        <end position="3876"/>
    </location>
</feature>
<feature type="compositionally biased region" description="Basic and acidic residues" evidence="4">
    <location>
        <begin position="2620"/>
        <end position="2633"/>
    </location>
</feature>
<feature type="region of interest" description="Disordered" evidence="4">
    <location>
        <begin position="2935"/>
        <end position="3000"/>
    </location>
</feature>
<proteinExistence type="predicted"/>
<keyword evidence="5" id="KW-0472">Membrane</keyword>
<comment type="caution">
    <text evidence="7">The sequence shown here is derived from an EMBL/GenBank/DDBJ whole genome shotgun (WGS) entry which is preliminary data.</text>
</comment>
<dbReference type="Gene3D" id="3.40.50.300">
    <property type="entry name" value="P-loop containing nucleotide triphosphate hydrolases"/>
    <property type="match status" value="1"/>
</dbReference>
<feature type="transmembrane region" description="Helical" evidence="5">
    <location>
        <begin position="3775"/>
        <end position="3799"/>
    </location>
</feature>
<feature type="transmembrane region" description="Helical" evidence="5">
    <location>
        <begin position="3671"/>
        <end position="3691"/>
    </location>
</feature>
<keyword evidence="1" id="KW-0547">Nucleotide-binding</keyword>
<dbReference type="GO" id="GO:0005524">
    <property type="term" value="F:ATP binding"/>
    <property type="evidence" value="ECO:0007669"/>
    <property type="project" value="UniProtKB-KW"/>
</dbReference>
<dbReference type="PANTHER" id="PTHR48103:SF2">
    <property type="entry name" value="MIDASIN"/>
    <property type="match status" value="1"/>
</dbReference>
<evidence type="ECO:0000256" key="1">
    <source>
        <dbReference type="ARBA" id="ARBA00022741"/>
    </source>
</evidence>
<feature type="transmembrane region" description="Helical" evidence="5">
    <location>
        <begin position="3820"/>
        <end position="3839"/>
    </location>
</feature>
<evidence type="ECO:0000313" key="7">
    <source>
        <dbReference type="EMBL" id="KAK6636186.1"/>
    </source>
</evidence>
<dbReference type="GO" id="GO:0030687">
    <property type="term" value="C:preribosome, large subunit precursor"/>
    <property type="evidence" value="ECO:0007669"/>
    <property type="project" value="TreeGrafter"/>
</dbReference>
<dbReference type="SUPFAM" id="SSF52540">
    <property type="entry name" value="P-loop containing nucleoside triphosphate hydrolases"/>
    <property type="match status" value="1"/>
</dbReference>
<dbReference type="SUPFAM" id="SSF53300">
    <property type="entry name" value="vWA-like"/>
    <property type="match status" value="1"/>
</dbReference>
<feature type="compositionally biased region" description="Basic and acidic residues" evidence="4">
    <location>
        <begin position="2776"/>
        <end position="2786"/>
    </location>
</feature>